<dbReference type="GO" id="GO:0006633">
    <property type="term" value="P:fatty acid biosynthetic process"/>
    <property type="evidence" value="ECO:0007669"/>
    <property type="project" value="UniProtKB-UniPathway"/>
</dbReference>
<name>A0A1M7FID0_9GAMM</name>
<dbReference type="InterPro" id="IPR049551">
    <property type="entry name" value="PKS_DH_C"/>
</dbReference>
<feature type="active site" description="Proton acceptor; for dehydratase activity" evidence="9">
    <location>
        <position position="933"/>
    </location>
</feature>
<dbReference type="Gene3D" id="3.90.180.10">
    <property type="entry name" value="Medium-chain alcohol dehydrogenases, catalytic domain"/>
    <property type="match status" value="1"/>
</dbReference>
<dbReference type="SUPFAM" id="SSF51735">
    <property type="entry name" value="NAD(P)-binding Rossmann-fold domains"/>
    <property type="match status" value="3"/>
</dbReference>
<keyword evidence="5 14" id="KW-0808">Transferase</keyword>
<dbReference type="InterPro" id="IPR014030">
    <property type="entry name" value="Ketoacyl_synth_N"/>
</dbReference>
<dbReference type="InterPro" id="IPR016035">
    <property type="entry name" value="Acyl_Trfase/lysoPLipase"/>
</dbReference>
<evidence type="ECO:0000256" key="3">
    <source>
        <dbReference type="ARBA" id="ARBA00022450"/>
    </source>
</evidence>
<evidence type="ECO:0000313" key="15">
    <source>
        <dbReference type="Proteomes" id="UP000190911"/>
    </source>
</evidence>
<gene>
    <name evidence="14" type="ORF">SAMN05878437_0894</name>
</gene>
<dbReference type="SMART" id="SM01294">
    <property type="entry name" value="PKS_PP_betabranch"/>
    <property type="match status" value="1"/>
</dbReference>
<dbReference type="InterPro" id="IPR014043">
    <property type="entry name" value="Acyl_transferase_dom"/>
</dbReference>
<dbReference type="Pfam" id="PF08659">
    <property type="entry name" value="KR"/>
    <property type="match status" value="1"/>
</dbReference>
<dbReference type="PANTHER" id="PTHR43775">
    <property type="entry name" value="FATTY ACID SYNTHASE"/>
    <property type="match status" value="1"/>
</dbReference>
<dbReference type="InterPro" id="IPR001227">
    <property type="entry name" value="Ac_transferase_dom_sf"/>
</dbReference>
<evidence type="ECO:0000256" key="7">
    <source>
        <dbReference type="ARBA" id="ARBA00023268"/>
    </source>
</evidence>
<dbReference type="Pfam" id="PF21089">
    <property type="entry name" value="PKS_DH_N"/>
    <property type="match status" value="1"/>
</dbReference>
<dbReference type="InterPro" id="IPR049552">
    <property type="entry name" value="PKS_DH_N"/>
</dbReference>
<dbReference type="InParanoid" id="A0A1M7FID0"/>
<dbReference type="InterPro" id="IPR049900">
    <property type="entry name" value="PKS_mFAS_DH"/>
</dbReference>
<feature type="region of interest" description="C-terminal hotdog fold" evidence="9">
    <location>
        <begin position="1036"/>
        <end position="1182"/>
    </location>
</feature>
<dbReference type="SMART" id="SM00823">
    <property type="entry name" value="PKS_PP"/>
    <property type="match status" value="1"/>
</dbReference>
<dbReference type="SUPFAM" id="SSF55048">
    <property type="entry name" value="Probable ACP-binding domain of malonyl-CoA ACP transacylase"/>
    <property type="match status" value="1"/>
</dbReference>
<evidence type="ECO:0000256" key="6">
    <source>
        <dbReference type="ARBA" id="ARBA00022857"/>
    </source>
</evidence>
<dbReference type="RefSeq" id="WP_079551627.1">
    <property type="nucleotide sequence ID" value="NZ_LT670847.1"/>
</dbReference>
<accession>A0A1M7FID0</accession>
<dbReference type="Pfam" id="PF02801">
    <property type="entry name" value="Ketoacyl-synt_C"/>
    <property type="match status" value="1"/>
</dbReference>
<dbReference type="CDD" id="cd05195">
    <property type="entry name" value="enoyl_red"/>
    <property type="match status" value="1"/>
</dbReference>
<dbReference type="Pfam" id="PF14765">
    <property type="entry name" value="PS-DH"/>
    <property type="match status" value="1"/>
</dbReference>
<dbReference type="SUPFAM" id="SSF53901">
    <property type="entry name" value="Thiolase-like"/>
    <property type="match status" value="1"/>
</dbReference>
<dbReference type="Pfam" id="PF00107">
    <property type="entry name" value="ADH_zinc_N"/>
    <property type="match status" value="1"/>
</dbReference>
<dbReference type="Gene3D" id="3.30.70.3290">
    <property type="match status" value="1"/>
</dbReference>
<dbReference type="SUPFAM" id="SSF47336">
    <property type="entry name" value="ACP-like"/>
    <property type="match status" value="1"/>
</dbReference>
<dbReference type="InterPro" id="IPR036291">
    <property type="entry name" value="NAD(P)-bd_dom_sf"/>
</dbReference>
<dbReference type="InterPro" id="IPR042104">
    <property type="entry name" value="PKS_dehydratase_sf"/>
</dbReference>
<dbReference type="Pfam" id="PF16197">
    <property type="entry name" value="KAsynt_C_assoc"/>
    <property type="match status" value="1"/>
</dbReference>
<dbReference type="Gene3D" id="3.40.50.720">
    <property type="entry name" value="NAD(P)-binding Rossmann-like Domain"/>
    <property type="match status" value="3"/>
</dbReference>
<dbReference type="InterPro" id="IPR057326">
    <property type="entry name" value="KR_dom"/>
</dbReference>
<dbReference type="InterPro" id="IPR013154">
    <property type="entry name" value="ADH-like_N"/>
</dbReference>
<dbReference type="InterPro" id="IPR032821">
    <property type="entry name" value="PKS_assoc"/>
</dbReference>
<evidence type="ECO:0000259" key="12">
    <source>
        <dbReference type="PROSITE" id="PS52004"/>
    </source>
</evidence>
<organism evidence="14 15">
    <name type="scientific">Vreelandella subglaciescola</name>
    <dbReference type="NCBI Taxonomy" id="29571"/>
    <lineage>
        <taxon>Bacteria</taxon>
        <taxon>Pseudomonadati</taxon>
        <taxon>Pseudomonadota</taxon>
        <taxon>Gammaproteobacteria</taxon>
        <taxon>Oceanospirillales</taxon>
        <taxon>Halomonadaceae</taxon>
        <taxon>Vreelandella</taxon>
    </lineage>
</organism>
<feature type="region of interest" description="N-terminal hotdog fold" evidence="9">
    <location>
        <begin position="904"/>
        <end position="1023"/>
    </location>
</feature>
<dbReference type="GO" id="GO:0004312">
    <property type="term" value="F:fatty acid synthase activity"/>
    <property type="evidence" value="ECO:0007669"/>
    <property type="project" value="TreeGrafter"/>
</dbReference>
<dbReference type="InterPro" id="IPR009081">
    <property type="entry name" value="PP-bd_ACP"/>
</dbReference>
<keyword evidence="15" id="KW-1185">Reference proteome</keyword>
<dbReference type="Gene3D" id="3.40.47.10">
    <property type="match status" value="1"/>
</dbReference>
<dbReference type="GO" id="GO:0004315">
    <property type="term" value="F:3-oxoacyl-[acyl-carrier-protein] synthase activity"/>
    <property type="evidence" value="ECO:0007669"/>
    <property type="project" value="InterPro"/>
</dbReference>
<dbReference type="InterPro" id="IPR020806">
    <property type="entry name" value="PKS_PP-bd"/>
</dbReference>
<dbReference type="SMART" id="SM00829">
    <property type="entry name" value="PKS_ER"/>
    <property type="match status" value="1"/>
</dbReference>
<evidence type="ECO:0000256" key="2">
    <source>
        <dbReference type="ARBA" id="ARBA00006484"/>
    </source>
</evidence>
<evidence type="ECO:0000256" key="10">
    <source>
        <dbReference type="SAM" id="MobiDB-lite"/>
    </source>
</evidence>
<dbReference type="InterPro" id="IPR020843">
    <property type="entry name" value="ER"/>
</dbReference>
<feature type="region of interest" description="Disordered" evidence="10">
    <location>
        <begin position="2426"/>
        <end position="2445"/>
    </location>
</feature>
<keyword evidence="3" id="KW-0596">Phosphopantetheine</keyword>
<dbReference type="PROSITE" id="PS52019">
    <property type="entry name" value="PKS_MFAS_DH"/>
    <property type="match status" value="1"/>
</dbReference>
<dbReference type="Pfam" id="PF00550">
    <property type="entry name" value="PP-binding"/>
    <property type="match status" value="1"/>
</dbReference>
<keyword evidence="8" id="KW-0012">Acyltransferase</keyword>
<evidence type="ECO:0000256" key="1">
    <source>
        <dbReference type="ARBA" id="ARBA00005194"/>
    </source>
</evidence>
<dbReference type="Proteomes" id="UP000190911">
    <property type="component" value="Chromosome I"/>
</dbReference>
<dbReference type="InterPro" id="IPR036736">
    <property type="entry name" value="ACP-like_sf"/>
</dbReference>
<keyword evidence="6" id="KW-0521">NADP</keyword>
<dbReference type="InterPro" id="IPR016039">
    <property type="entry name" value="Thiolase-like"/>
</dbReference>
<proteinExistence type="inferred from homology"/>
<keyword evidence="7" id="KW-0511">Multifunctional enzyme</keyword>
<feature type="active site" description="Proton donor; for dehydratase activity" evidence="9">
    <location>
        <position position="1097"/>
    </location>
</feature>
<comment type="pathway">
    <text evidence="1">Lipid metabolism; fatty acid biosynthesis.</text>
</comment>
<dbReference type="PROSITE" id="PS01162">
    <property type="entry name" value="QOR_ZETA_CRYSTAL"/>
    <property type="match status" value="1"/>
</dbReference>
<dbReference type="Pfam" id="PF08240">
    <property type="entry name" value="ADH_N"/>
    <property type="match status" value="1"/>
</dbReference>
<reference evidence="14 15" key="1">
    <citation type="submission" date="2016-11" db="EMBL/GenBank/DDBJ databases">
        <authorList>
            <person name="Jaros S."/>
            <person name="Januszkiewicz K."/>
            <person name="Wedrychowicz H."/>
        </authorList>
    </citation>
    <scope>NUCLEOTIDE SEQUENCE [LARGE SCALE GENOMIC DNA]</scope>
    <source>
        <strain evidence="14 15">ACAM 12</strain>
    </source>
</reference>
<evidence type="ECO:0000313" key="14">
    <source>
        <dbReference type="EMBL" id="SHM03538.1"/>
    </source>
</evidence>
<keyword evidence="4" id="KW-0597">Phosphoprotein</keyword>
<dbReference type="PANTHER" id="PTHR43775:SF37">
    <property type="entry name" value="SI:DKEY-61P9.11"/>
    <property type="match status" value="1"/>
</dbReference>
<dbReference type="InterPro" id="IPR050091">
    <property type="entry name" value="PKS_NRPS_Biosynth_Enz"/>
</dbReference>
<sequence length="2466" mass="265285">MTKRVAIIGAAYRFPGTTPETFWHDLKKEKDFVTQVASDRWSQEVFQHPDRRHPGTSVTFAAGSLGDISGFDAEFFGISPREAAHMDPQQRILLELAWESLEDAGMVPAKLRGTQCGVYLGIASQDYSYRFADDMSAIDSSSATGNTASVAANRLSYLFDLHGPSLSLDTACSSSLVAFHQACQAIRSGDISMAITGGISLHLHPYGFLIFSKAGMLSSSGRCRVFDADGDGYVRSEGGGLFILKEYEQALADNDRILAVVAGSAMNTDGRKAGLTVPDPAAQATLMRDTYRQAGIAPEAIDYLEAHGTGTAVGDPVETRAIGEALGQQRKTPLPIGSVKSNAGHLETASGVIGLAKALHSLHHREVPATIGIRQVNPAIKTDEWNLDIVTRARPLAATGELVIGVNSFGFGGANAHVILSSAPPRTAAPVADAPTDTAKAPAQSLPIRITARSADALTDNARALATQLRHREAALYDTAHTLFYHRTHLDHGALCFADTAEQAAAALERFADGAADDTPGSMIRSERLAAAQGPVFVYSGNGCQWAQMGRDLLQTDAGFGDSIDRVDAIFQRYADFSLRAELDGSRHVEQTTAERLERTEIAQPTLFALQVALTQWLRARGVEPAAVLGHSVGEVAAAWAAGALSLEDAVKVIYCRSDYQGRTRGLGAMSAVALSADDIAVWLEQPEFGTVCLAGINSPNGITLAGPDEPLAALEKRLHQQGIIAKRLPLDYAFHSAAMDATRDGLIDALGDIAPRAATVPFISTVTGNVSDGTDLDADYWWRNIRQPVLFHPATAALVAQGHNVFVEVGAHPVLRRYLTETLREQSLVGQVIGTLKRHQDGVHALCDTLGKLLLSGLPLDSRVFFPVPGERVNLPRYAWQRTRYWVPYTVDGQGLLSRYYQHPLLGYPLAQQANTWESQLDVQRLPWLAGHVVGDGAVFPGAGFVELALAAAHQQRDPAIIDIEALEIHAPLLLDGDNGRSVRVHLDPTNGSLHIDSREPVTGSEWQRHASARCMQESRGFMLRRRAPAIPKRAPDYTQAQHQALAERIGLHYHGAFQAVRHGWIEGDSVIGDIALDADTTSQLADLHLHPGLLDSAFQLFIPLLAAQSPTADPLAFVPVRVGRVQMNPNAGTPVLAHAVMQNRAPHSFTADFALYDAAGNAVAVLGETRFKAVRLTRSHRQALDYLDVTLVPGPLAAAPLAFGEKALEHMAMLGQTYAEHTGQRYAQEVAPLLDSLSEAFIQGGLPLDDGAQPLAPQRIWQLLVQDYPDYFAPIHLVGRLGIHREALASGRLSVETLGINQQQLSALNAALPGTRGWQALAATTAELIEDALHHLPDGQRLTLLEAGPCAPALGQRLLERFARTHGDHAYRYRLVTTHDTARHQALQLQERFPLIDVYTLDEAGTPPATADQAQLALISIDITQPAATRQLIEQLPAQLAPGAQLLVIGTHPSLWLDTVLATSGIEQTAVEAATVSQWLTQIGLTTSPPVALEDGDAGTYLLHAQAPDKTAANAAQEHVLIAADEPGSALATRLADAVNAHGASAQVVTGSDSPDVLLKRALDEVPATGAPLHVVDIAGHGQPDGGTVAQTRRCTRAQQWSLALETLPQADDATPPTLWITTRGVAALWQPASLDPVETPDDAALWGFGRSLANEATSQRVVLLDLPGAVTDEVLTAWAASLVHRDSENELAISTRGQRFATRLRSLPSPRAAISEAGPQPRQAMSLGVAIPGQLRHLEWQPRTLPEPRPDEVEVRVKATGLNFRDVMYTLGLLSDEAIENGFAGATLGLEFSGEVVSVGDNVTDLAPGQGVVGFGPASFSDTLIAQRSSVAPLPENTGYAAAATIPTTFFTVYYALKHLARLEPGEKVLIHGAAGGVGIAALQIARWLGAEIYATVGSEEKRDFLRLMEVDRLYDSRSLTFAEEILEDTQGDGVDVVLNSLAGEAIHQNLRVLRPFGRFLELGKRDFYANTPIGLRPFRNNLSYFGIDSDQLMKVQPELTQRLFNEMMALFNDGTLHPLPFTLFQHGQIVDAFRYMQQARQIGKVVVTYEQPITPPAPPTPETEKLALAPHATYLVTGGLSGFGLKTAQWLVEKGARNLVLLSRRGAQSEEAKTALVDFAAQGINVMAEACDVTQRDALDSVIDRAEAELGPLAGVVHAATVIDDGLIRHLDEARIQAVLAPKIDGARHLDELTRRCALDFFIVYSSATTLFGNPGQASYVAANHWLEGLAAARRQQGLPATCVRWGAIEDVGFLARNTRTREALQERLGGSALQSDDALQVLEQMLIADTPAIGVLELDWNALARFLPTAQAARFDELARTGDDGATHDDDGDLGAKLLTLAPEEQLAAITSVLRAELAGILLMEEDNIDADRSIYDMGFDSLMGVELMTALESRLGIQVPVMALSEASTVTRLAQVIRQKVQHKNGETSGTTDESSNNMPEHALKSLAHRHGAEPFDDAT</sequence>
<evidence type="ECO:0000256" key="4">
    <source>
        <dbReference type="ARBA" id="ARBA00022553"/>
    </source>
</evidence>
<dbReference type="InterPro" id="IPR016036">
    <property type="entry name" value="Malonyl_transacylase_ACP-bd"/>
</dbReference>
<dbReference type="InterPro" id="IPR013149">
    <property type="entry name" value="ADH-like_C"/>
</dbReference>
<dbReference type="PROSITE" id="PS50075">
    <property type="entry name" value="CARRIER"/>
    <property type="match status" value="1"/>
</dbReference>
<evidence type="ECO:0000256" key="9">
    <source>
        <dbReference type="PROSITE-ProRule" id="PRU01363"/>
    </source>
</evidence>
<feature type="domain" description="Carrier" evidence="11">
    <location>
        <begin position="2350"/>
        <end position="2427"/>
    </location>
</feature>
<dbReference type="Gene3D" id="3.40.366.10">
    <property type="entry name" value="Malonyl-Coenzyme A Acyl Carrier Protein, domain 2"/>
    <property type="match status" value="1"/>
</dbReference>
<dbReference type="SMART" id="SM00822">
    <property type="entry name" value="PKS_KR"/>
    <property type="match status" value="1"/>
</dbReference>
<feature type="compositionally biased region" description="Polar residues" evidence="10">
    <location>
        <begin position="2433"/>
        <end position="2445"/>
    </location>
</feature>
<dbReference type="GO" id="GO:0031177">
    <property type="term" value="F:phosphopantetheine binding"/>
    <property type="evidence" value="ECO:0007669"/>
    <property type="project" value="InterPro"/>
</dbReference>
<dbReference type="InterPro" id="IPR011032">
    <property type="entry name" value="GroES-like_sf"/>
</dbReference>
<dbReference type="SMART" id="SM00826">
    <property type="entry name" value="PKS_DH"/>
    <property type="match status" value="1"/>
</dbReference>
<dbReference type="InterPro" id="IPR013968">
    <property type="entry name" value="PKS_KR"/>
</dbReference>
<feature type="domain" description="PKS/mFAS DH" evidence="13">
    <location>
        <begin position="904"/>
        <end position="1182"/>
    </location>
</feature>
<dbReference type="SMART" id="SM00827">
    <property type="entry name" value="PKS_AT"/>
    <property type="match status" value="1"/>
</dbReference>
<evidence type="ECO:0000256" key="5">
    <source>
        <dbReference type="ARBA" id="ARBA00022679"/>
    </source>
</evidence>
<dbReference type="PROSITE" id="PS00606">
    <property type="entry name" value="KS3_1"/>
    <property type="match status" value="1"/>
</dbReference>
<protein>
    <submittedName>
        <fullName evidence="14">Acyl transferase domain-containing protein</fullName>
    </submittedName>
</protein>
<dbReference type="SUPFAM" id="SSF50129">
    <property type="entry name" value="GroES-like"/>
    <property type="match status" value="1"/>
</dbReference>
<dbReference type="Gene3D" id="3.10.129.110">
    <property type="entry name" value="Polyketide synthase dehydratase"/>
    <property type="match status" value="1"/>
</dbReference>
<comment type="similarity">
    <text evidence="2">Belongs to the short-chain dehydrogenases/reductases (SDR) family.</text>
</comment>
<dbReference type="SMART" id="SM00825">
    <property type="entry name" value="PKS_KS"/>
    <property type="match status" value="1"/>
</dbReference>
<dbReference type="GO" id="GO:0008270">
    <property type="term" value="F:zinc ion binding"/>
    <property type="evidence" value="ECO:0007669"/>
    <property type="project" value="InterPro"/>
</dbReference>
<dbReference type="UniPathway" id="UPA00094"/>
<dbReference type="Gene3D" id="1.10.1200.10">
    <property type="entry name" value="ACP-like"/>
    <property type="match status" value="1"/>
</dbReference>
<dbReference type="SUPFAM" id="SSF52151">
    <property type="entry name" value="FabD/lysophospholipase-like"/>
    <property type="match status" value="1"/>
</dbReference>
<dbReference type="STRING" id="29571.SAMN05878437_0894"/>
<dbReference type="InterPro" id="IPR020841">
    <property type="entry name" value="PKS_Beta-ketoAc_synthase_dom"/>
</dbReference>
<dbReference type="Pfam" id="PF00698">
    <property type="entry name" value="Acyl_transf_1"/>
    <property type="match status" value="1"/>
</dbReference>
<dbReference type="PROSITE" id="PS52004">
    <property type="entry name" value="KS3_2"/>
    <property type="match status" value="1"/>
</dbReference>
<dbReference type="GO" id="GO:0016491">
    <property type="term" value="F:oxidoreductase activity"/>
    <property type="evidence" value="ECO:0007669"/>
    <property type="project" value="InterPro"/>
</dbReference>
<evidence type="ECO:0000256" key="8">
    <source>
        <dbReference type="ARBA" id="ARBA00023315"/>
    </source>
</evidence>
<dbReference type="InterPro" id="IPR002364">
    <property type="entry name" value="Quin_OxRdtase/zeta-crystal_CS"/>
</dbReference>
<dbReference type="OrthoDB" id="9778690at2"/>
<dbReference type="InterPro" id="IPR020807">
    <property type="entry name" value="PKS_DH"/>
</dbReference>
<dbReference type="InterPro" id="IPR014031">
    <property type="entry name" value="Ketoacyl_synth_C"/>
</dbReference>
<dbReference type="CDD" id="cd00833">
    <property type="entry name" value="PKS"/>
    <property type="match status" value="1"/>
</dbReference>
<dbReference type="Pfam" id="PF00109">
    <property type="entry name" value="ketoacyl-synt"/>
    <property type="match status" value="1"/>
</dbReference>
<dbReference type="EMBL" id="LT670847">
    <property type="protein sequence ID" value="SHM03538.1"/>
    <property type="molecule type" value="Genomic_DNA"/>
</dbReference>
<dbReference type="InterPro" id="IPR018201">
    <property type="entry name" value="Ketoacyl_synth_AS"/>
</dbReference>
<evidence type="ECO:0000259" key="13">
    <source>
        <dbReference type="PROSITE" id="PS52019"/>
    </source>
</evidence>
<dbReference type="FunFam" id="3.40.50.720:FF:000209">
    <property type="entry name" value="Polyketide synthase Pks12"/>
    <property type="match status" value="1"/>
</dbReference>
<feature type="domain" description="Ketosynthase family 3 (KS3)" evidence="12">
    <location>
        <begin position="2"/>
        <end position="422"/>
    </location>
</feature>
<evidence type="ECO:0000259" key="11">
    <source>
        <dbReference type="PROSITE" id="PS50075"/>
    </source>
</evidence>